<dbReference type="Proteomes" id="UP000253951">
    <property type="component" value="Chromosome"/>
</dbReference>
<evidence type="ECO:0000313" key="3">
    <source>
        <dbReference type="EMBL" id="AXG73924.1"/>
    </source>
</evidence>
<accession>A0A345HBG4</accession>
<dbReference type="InterPro" id="IPR021729">
    <property type="entry name" value="DUF3298"/>
</dbReference>
<keyword evidence="4" id="KW-1185">Reference proteome</keyword>
<dbReference type="EMBL" id="CP031188">
    <property type="protein sequence ID" value="AXG73924.1"/>
    <property type="molecule type" value="Genomic_DNA"/>
</dbReference>
<feature type="domain" description="DUF3298" evidence="1">
    <location>
        <begin position="175"/>
        <end position="252"/>
    </location>
</feature>
<proteinExistence type="predicted"/>
<evidence type="ECO:0000259" key="2">
    <source>
        <dbReference type="Pfam" id="PF13739"/>
    </source>
</evidence>
<dbReference type="RefSeq" id="WP_114677683.1">
    <property type="nucleotide sequence ID" value="NZ_CP031188.1"/>
</dbReference>
<evidence type="ECO:0000313" key="4">
    <source>
        <dbReference type="Proteomes" id="UP000253951"/>
    </source>
</evidence>
<feature type="domain" description="Deacetylase PdaC" evidence="2">
    <location>
        <begin position="69"/>
        <end position="154"/>
    </location>
</feature>
<reference evidence="3 4" key="1">
    <citation type="submission" date="2018-07" db="EMBL/GenBank/DDBJ databases">
        <title>Complete genome sequence of Flavobacterium arcticum type strain SM1502T.</title>
        <authorList>
            <person name="Li Y."/>
            <person name="Li D.-D."/>
        </authorList>
    </citation>
    <scope>NUCLEOTIDE SEQUENCE [LARGE SCALE GENOMIC DNA]</scope>
    <source>
        <strain evidence="3 4">SM1502</strain>
    </source>
</reference>
<dbReference type="Gene3D" id="3.30.565.40">
    <property type="entry name" value="Fervidobacterium nodosum Rt17-B1 like"/>
    <property type="match status" value="1"/>
</dbReference>
<dbReference type="Pfam" id="PF13739">
    <property type="entry name" value="PdaC"/>
    <property type="match status" value="1"/>
</dbReference>
<dbReference type="OrthoDB" id="594879at2"/>
<dbReference type="InterPro" id="IPR025303">
    <property type="entry name" value="PdaC"/>
</dbReference>
<gene>
    <name evidence="3" type="ORF">DVK85_06575</name>
</gene>
<dbReference type="PROSITE" id="PS51257">
    <property type="entry name" value="PROKAR_LIPOPROTEIN"/>
    <property type="match status" value="1"/>
</dbReference>
<name>A0A345HBG4_9FLAO</name>
<dbReference type="Gene3D" id="3.90.640.20">
    <property type="entry name" value="Heat-shock cognate protein, ATPase"/>
    <property type="match status" value="1"/>
</dbReference>
<dbReference type="Pfam" id="PF11738">
    <property type="entry name" value="DUF3298"/>
    <property type="match status" value="1"/>
</dbReference>
<sequence>MKHYLTIALTALLLTGCGKDKKENNEIETEPVVALAFETKEYKATSSLPCKEHCPKVAIEVTEATGPQPTADSINKKIFNTVREIIYYGEKPYDATNYDELTASFIQSYEELKKEFPKEMLGWEGTIAATVTHRTDSLLNITLNHFTYTGGAHGYAGTRSLLFDPKTGHALAYRDIFNDVKSFTDYAEKSFRKKFKIEAMQSINSTGFMFENETFVLPNAIFFQEDGLLLYYNTYEVSSYAEGAKELLLPYKEIEQYLKVK</sequence>
<dbReference type="InterPro" id="IPR037126">
    <property type="entry name" value="PdaC/RsiV-like_sf"/>
</dbReference>
<organism evidence="3 4">
    <name type="scientific">Flavobacterium arcticum</name>
    <dbReference type="NCBI Taxonomy" id="1784713"/>
    <lineage>
        <taxon>Bacteria</taxon>
        <taxon>Pseudomonadati</taxon>
        <taxon>Bacteroidota</taxon>
        <taxon>Flavobacteriia</taxon>
        <taxon>Flavobacteriales</taxon>
        <taxon>Flavobacteriaceae</taxon>
        <taxon>Flavobacterium</taxon>
    </lineage>
</organism>
<evidence type="ECO:0000259" key="1">
    <source>
        <dbReference type="Pfam" id="PF11738"/>
    </source>
</evidence>
<dbReference type="KEGG" id="fat:DVK85_06575"/>
<protein>
    <submittedName>
        <fullName evidence="3">DUF3298 domain-containing protein</fullName>
    </submittedName>
</protein>
<dbReference type="AlphaFoldDB" id="A0A345HBG4"/>